<organism evidence="3">
    <name type="scientific">Candidatus Kentrum sp. LFY</name>
    <dbReference type="NCBI Taxonomy" id="2126342"/>
    <lineage>
        <taxon>Bacteria</taxon>
        <taxon>Pseudomonadati</taxon>
        <taxon>Pseudomonadota</taxon>
        <taxon>Gammaproteobacteria</taxon>
        <taxon>Candidatus Kentrum</taxon>
    </lineage>
</organism>
<name>A0A450WE17_9GAMM</name>
<evidence type="ECO:0000313" key="3">
    <source>
        <dbReference type="EMBL" id="VFK15280.1"/>
    </source>
</evidence>
<evidence type="ECO:0000256" key="1">
    <source>
        <dbReference type="SAM" id="MobiDB-lite"/>
    </source>
</evidence>
<feature type="transmembrane region" description="Helical" evidence="2">
    <location>
        <begin position="142"/>
        <end position="160"/>
    </location>
</feature>
<keyword evidence="2" id="KW-0812">Transmembrane</keyword>
<feature type="region of interest" description="Disordered" evidence="1">
    <location>
        <begin position="1"/>
        <end position="49"/>
    </location>
</feature>
<keyword evidence="2" id="KW-0472">Membrane</keyword>
<protein>
    <submittedName>
        <fullName evidence="3">Uncharacterized protein</fullName>
    </submittedName>
</protein>
<dbReference type="EMBL" id="CAADFN010000014">
    <property type="protein sequence ID" value="VFK15280.1"/>
    <property type="molecule type" value="Genomic_DNA"/>
</dbReference>
<dbReference type="AlphaFoldDB" id="A0A450WE17"/>
<gene>
    <name evidence="3" type="ORF">BECKLFY1418C_GA0070996_101417</name>
</gene>
<evidence type="ECO:0000256" key="2">
    <source>
        <dbReference type="SAM" id="Phobius"/>
    </source>
</evidence>
<accession>A0A450WE17</accession>
<feature type="compositionally biased region" description="Basic and acidic residues" evidence="1">
    <location>
        <begin position="1"/>
        <end position="23"/>
    </location>
</feature>
<feature type="transmembrane region" description="Helical" evidence="2">
    <location>
        <begin position="111"/>
        <end position="130"/>
    </location>
</feature>
<proteinExistence type="predicted"/>
<reference evidence="3" key="1">
    <citation type="submission" date="2019-02" db="EMBL/GenBank/DDBJ databases">
        <authorList>
            <person name="Gruber-Vodicka R. H."/>
            <person name="Seah K. B. B."/>
        </authorList>
    </citation>
    <scope>NUCLEOTIDE SEQUENCE</scope>
    <source>
        <strain evidence="3">BECK_BY7</strain>
    </source>
</reference>
<keyword evidence="2" id="KW-1133">Transmembrane helix</keyword>
<sequence length="166" mass="18463">MKRQGNDDSSRELSRTDADEGSSRRASASESNKGAVEEMETSEGSEFLKDLPPEARKSIEIGMMSMHRVGPAPNPLTEKLNEGHIDKILDLSAKSEERLFQETSQSRRFTLLYTLIFAALFIFLTIFLVQADKDLYKEALKLFAVFGGGFGGGFGVKSYLDRGKRT</sequence>